<comment type="similarity">
    <text evidence="2">Belongs to the class-I pyridoxal-phosphate-dependent aminotransferase family.</text>
</comment>
<keyword evidence="5 8" id="KW-0808">Transferase</keyword>
<dbReference type="GeneID" id="93063642"/>
<dbReference type="SUPFAM" id="SSF53383">
    <property type="entry name" value="PLP-dependent transferases"/>
    <property type="match status" value="1"/>
</dbReference>
<evidence type="ECO:0000256" key="1">
    <source>
        <dbReference type="ARBA" id="ARBA00001933"/>
    </source>
</evidence>
<dbReference type="GO" id="GO:0030170">
    <property type="term" value="F:pyridoxal phosphate binding"/>
    <property type="evidence" value="ECO:0007669"/>
    <property type="project" value="InterPro"/>
</dbReference>
<evidence type="ECO:0000313" key="8">
    <source>
        <dbReference type="EMBL" id="EET03599.1"/>
    </source>
</evidence>
<dbReference type="AlphaFoldDB" id="A0A0E1VU03"/>
<dbReference type="Proteomes" id="UP000001812">
    <property type="component" value="Chromosome II"/>
</dbReference>
<keyword evidence="4 8" id="KW-0032">Aminotransferase</keyword>
<organism evidence="8">
    <name type="scientific">Burkholderia pseudomallei 1710a</name>
    <dbReference type="NCBI Taxonomy" id="320371"/>
    <lineage>
        <taxon>Bacteria</taxon>
        <taxon>Pseudomonadati</taxon>
        <taxon>Pseudomonadota</taxon>
        <taxon>Betaproteobacteria</taxon>
        <taxon>Burkholderiales</taxon>
        <taxon>Burkholderiaceae</taxon>
        <taxon>Burkholderia</taxon>
        <taxon>pseudomallei group</taxon>
    </lineage>
</organism>
<keyword evidence="6" id="KW-0663">Pyridoxal phosphate</keyword>
<dbReference type="CDD" id="cd00609">
    <property type="entry name" value="AAT_like"/>
    <property type="match status" value="1"/>
</dbReference>
<dbReference type="HOGENOM" id="CLU_017584_0_6_4"/>
<protein>
    <submittedName>
        <fullName evidence="8">Aminotransferase, class I/II</fullName>
    </submittedName>
</protein>
<dbReference type="PANTHER" id="PTHR42790:SF19">
    <property type="entry name" value="KYNURENINE_ALPHA-AMINOADIPATE AMINOTRANSFERASE, MITOCHONDRIAL"/>
    <property type="match status" value="1"/>
</dbReference>
<dbReference type="InterPro" id="IPR015424">
    <property type="entry name" value="PyrdxlP-dep_Trfase"/>
</dbReference>
<dbReference type="InterPro" id="IPR015422">
    <property type="entry name" value="PyrdxlP-dep_Trfase_small"/>
</dbReference>
<evidence type="ECO:0000256" key="6">
    <source>
        <dbReference type="ARBA" id="ARBA00022898"/>
    </source>
</evidence>
<proteinExistence type="inferred from homology"/>
<comment type="subunit">
    <text evidence="3">Homodimer.</text>
</comment>
<dbReference type="InterPro" id="IPR050859">
    <property type="entry name" value="Class-I_PLP-dep_aminotransf"/>
</dbReference>
<reference evidence="8" key="1">
    <citation type="submission" date="2009-05" db="EMBL/GenBank/DDBJ databases">
        <authorList>
            <person name="Harkins D.M."/>
            <person name="DeShazer D."/>
            <person name="Woods D.E."/>
            <person name="Brinkac L.M."/>
            <person name="Brown K.A."/>
            <person name="Hung G.C."/>
            <person name="Tuanyok A."/>
            <person name="Zhang B."/>
            <person name="Nierman W.C."/>
        </authorList>
    </citation>
    <scope>NUCLEOTIDE SEQUENCE [LARGE SCALE GENOMIC DNA]</scope>
    <source>
        <strain evidence="8">1710a</strain>
    </source>
</reference>
<dbReference type="InterPro" id="IPR004839">
    <property type="entry name" value="Aminotransferase_I/II_large"/>
</dbReference>
<evidence type="ECO:0000256" key="5">
    <source>
        <dbReference type="ARBA" id="ARBA00022679"/>
    </source>
</evidence>
<dbReference type="EMBL" id="CM000833">
    <property type="protein sequence ID" value="EET03599.1"/>
    <property type="molecule type" value="Genomic_DNA"/>
</dbReference>
<accession>A0A0E1VU03</accession>
<feature type="domain" description="Aminotransferase class I/classII large" evidence="7">
    <location>
        <begin position="59"/>
        <end position="397"/>
    </location>
</feature>
<dbReference type="Gene3D" id="3.40.640.10">
    <property type="entry name" value="Type I PLP-dependent aspartate aminotransferase-like (Major domain)"/>
    <property type="match status" value="1"/>
</dbReference>
<evidence type="ECO:0000256" key="3">
    <source>
        <dbReference type="ARBA" id="ARBA00011738"/>
    </source>
</evidence>
<dbReference type="Gene3D" id="3.90.1150.10">
    <property type="entry name" value="Aspartate Aminotransferase, domain 1"/>
    <property type="match status" value="1"/>
</dbReference>
<dbReference type="PANTHER" id="PTHR42790">
    <property type="entry name" value="AMINOTRANSFERASE"/>
    <property type="match status" value="1"/>
</dbReference>
<dbReference type="InterPro" id="IPR015421">
    <property type="entry name" value="PyrdxlP-dep_Trfase_major"/>
</dbReference>
<gene>
    <name evidence="8" type="ORF">BURPS1710A_A1235</name>
</gene>
<sequence length="408" mass="43168">MTLAAAVDYPFAAPFADPQGSPIRELFKHVGKPGMISFAGGYPSAELFDREGIAAAFADAARDDPVACLQYGDTAGQPGLRAALADWMTRARGVACDASQVLVTTGSQQGFDLLVRALIEPGDVALVEAPAYPAALQALRLAGAKLVPVRTDADGVDPDALAAQLAAWPAAERRPKLLYTVPTFANPTGATLPPARRARLAAVAADARLVLVEDDPYADLRFAGEPVKPVLAHDGASDWTVYLGSLSKIVAPGLRIGWAVAPAAVLRRMTVAKQTSDLCTAPIAQEAIRRYLASGRLAAHLRTIAQTYGSRCRALVSALAQFVPDDVEWREPSGGMFVWARLGGGRDASEVLKRALEHNVMYVPGAAFYARDADAGSLRLSFAAPGEAEIFEGVRRLRAALAACRQRT</sequence>
<evidence type="ECO:0000256" key="2">
    <source>
        <dbReference type="ARBA" id="ARBA00007441"/>
    </source>
</evidence>
<dbReference type="GO" id="GO:1901605">
    <property type="term" value="P:alpha-amino acid metabolic process"/>
    <property type="evidence" value="ECO:0007669"/>
    <property type="project" value="TreeGrafter"/>
</dbReference>
<dbReference type="FunFam" id="3.40.640.10:FF:000053">
    <property type="entry name" value="Aminotransferase, class I"/>
    <property type="match status" value="1"/>
</dbReference>
<comment type="cofactor">
    <cofactor evidence="1">
        <name>pyridoxal 5'-phosphate</name>
        <dbReference type="ChEBI" id="CHEBI:597326"/>
    </cofactor>
</comment>
<dbReference type="Pfam" id="PF00155">
    <property type="entry name" value="Aminotran_1_2"/>
    <property type="match status" value="1"/>
</dbReference>
<evidence type="ECO:0000256" key="4">
    <source>
        <dbReference type="ARBA" id="ARBA00022576"/>
    </source>
</evidence>
<dbReference type="RefSeq" id="WP_004525371.1">
    <property type="nucleotide sequence ID" value="NZ_CM000833.1"/>
</dbReference>
<dbReference type="GO" id="GO:0008483">
    <property type="term" value="F:transaminase activity"/>
    <property type="evidence" value="ECO:0007669"/>
    <property type="project" value="UniProtKB-KW"/>
</dbReference>
<name>A0A0E1VU03_BURPE</name>
<evidence type="ECO:0000259" key="7">
    <source>
        <dbReference type="Pfam" id="PF00155"/>
    </source>
</evidence>